<dbReference type="Proteomes" id="UP000234881">
    <property type="component" value="Unassembled WGS sequence"/>
</dbReference>
<dbReference type="GO" id="GO:0005829">
    <property type="term" value="C:cytosol"/>
    <property type="evidence" value="ECO:0007669"/>
    <property type="project" value="TreeGrafter"/>
</dbReference>
<proteinExistence type="inferred from homology"/>
<feature type="domain" description="HTH lysR-type" evidence="5">
    <location>
        <begin position="97"/>
        <end position="154"/>
    </location>
</feature>
<sequence length="390" mass="43804">MLSLKAYHVFESIFRFGSITDASKHINVSQPAMTQSLLKLEAALGVGLFDRKKGMAPTKASKIFHTHIETGLAHLRTAVGVCAAKEEKANPHLYRQISLSQLKCLHATFEGGSFKSAAQSCGLTLPTVHRSFRSLEALLGVKLAETRPNSVRRNTEGEIFYNWTKLAFREFRQAQSDLDGWKGSYRETFTVGALPLVQSSILPKAVLAFSQEFPHVTVAVFDGTYQSMVRQMQRGEIDFIIGALRGEGLAEHIEQVPLFDDELIVISRVGHPLTKLRTITKRDLAAYPWVMPRKGSPSRAYFDRFYDDLGRSSELQYPIETGSFSLLRCLLQESDRLSVISAQQAHYELSSKQLSKVDYALDQSTRTIGYSHRSGWQNSLPQKRFLQLLS</sequence>
<dbReference type="Gene3D" id="3.40.190.10">
    <property type="entry name" value="Periplasmic binding protein-like II"/>
    <property type="match status" value="2"/>
</dbReference>
<dbReference type="SUPFAM" id="SSF46785">
    <property type="entry name" value="Winged helix' DNA-binding domain"/>
    <property type="match status" value="2"/>
</dbReference>
<reference evidence="6 7" key="1">
    <citation type="submission" date="2018-01" db="EMBL/GenBank/DDBJ databases">
        <title>The draft genome sequence of Cohaesibacter sp. H1304.</title>
        <authorList>
            <person name="Wang N.-N."/>
            <person name="Du Z.-J."/>
        </authorList>
    </citation>
    <scope>NUCLEOTIDE SEQUENCE [LARGE SCALE GENOMIC DNA]</scope>
    <source>
        <strain evidence="6 7">H1304</strain>
    </source>
</reference>
<dbReference type="Pfam" id="PF03466">
    <property type="entry name" value="LysR_substrate"/>
    <property type="match status" value="1"/>
</dbReference>
<dbReference type="Gene3D" id="1.10.10.10">
    <property type="entry name" value="Winged helix-like DNA-binding domain superfamily/Winged helix DNA-binding domain"/>
    <property type="match status" value="2"/>
</dbReference>
<protein>
    <recommendedName>
        <fullName evidence="5">HTH lysR-type domain-containing protein</fullName>
    </recommendedName>
</protein>
<keyword evidence="3" id="KW-0238">DNA-binding</keyword>
<evidence type="ECO:0000256" key="4">
    <source>
        <dbReference type="ARBA" id="ARBA00023163"/>
    </source>
</evidence>
<dbReference type="GO" id="GO:0003700">
    <property type="term" value="F:DNA-binding transcription factor activity"/>
    <property type="evidence" value="ECO:0007669"/>
    <property type="project" value="InterPro"/>
</dbReference>
<evidence type="ECO:0000313" key="6">
    <source>
        <dbReference type="EMBL" id="PLW78255.1"/>
    </source>
</evidence>
<evidence type="ECO:0000256" key="2">
    <source>
        <dbReference type="ARBA" id="ARBA00023015"/>
    </source>
</evidence>
<feature type="domain" description="HTH lysR-type" evidence="5">
    <location>
        <begin position="2"/>
        <end position="58"/>
    </location>
</feature>
<keyword evidence="4" id="KW-0804">Transcription</keyword>
<organism evidence="6 7">
    <name type="scientific">Cohaesibacter celericrescens</name>
    <dbReference type="NCBI Taxonomy" id="2067669"/>
    <lineage>
        <taxon>Bacteria</taxon>
        <taxon>Pseudomonadati</taxon>
        <taxon>Pseudomonadota</taxon>
        <taxon>Alphaproteobacteria</taxon>
        <taxon>Hyphomicrobiales</taxon>
        <taxon>Cohaesibacteraceae</taxon>
    </lineage>
</organism>
<keyword evidence="7" id="KW-1185">Reference proteome</keyword>
<gene>
    <name evidence="6" type="ORF">C0081_05215</name>
</gene>
<dbReference type="PANTHER" id="PTHR30419:SF8">
    <property type="entry name" value="NITROGEN ASSIMILATION TRANSCRIPTIONAL ACTIVATOR-RELATED"/>
    <property type="match status" value="1"/>
</dbReference>
<name>A0A2N5XUY6_9HYPH</name>
<comment type="similarity">
    <text evidence="1">Belongs to the LysR transcriptional regulatory family.</text>
</comment>
<evidence type="ECO:0000313" key="7">
    <source>
        <dbReference type="Proteomes" id="UP000234881"/>
    </source>
</evidence>
<dbReference type="SUPFAM" id="SSF53850">
    <property type="entry name" value="Periplasmic binding protein-like II"/>
    <property type="match status" value="1"/>
</dbReference>
<dbReference type="InterPro" id="IPR050950">
    <property type="entry name" value="HTH-type_LysR_regulators"/>
</dbReference>
<evidence type="ECO:0000256" key="3">
    <source>
        <dbReference type="ARBA" id="ARBA00023125"/>
    </source>
</evidence>
<dbReference type="PROSITE" id="PS50931">
    <property type="entry name" value="HTH_LYSR"/>
    <property type="match status" value="2"/>
</dbReference>
<comment type="caution">
    <text evidence="6">The sequence shown here is derived from an EMBL/GenBank/DDBJ whole genome shotgun (WGS) entry which is preliminary data.</text>
</comment>
<dbReference type="InterPro" id="IPR005119">
    <property type="entry name" value="LysR_subst-bd"/>
</dbReference>
<dbReference type="RefSeq" id="WP_101532752.1">
    <property type="nucleotide sequence ID" value="NZ_PKUQ01000009.1"/>
</dbReference>
<dbReference type="PANTHER" id="PTHR30419">
    <property type="entry name" value="HTH-TYPE TRANSCRIPTIONAL REGULATOR YBHD"/>
    <property type="match status" value="1"/>
</dbReference>
<accession>A0A2N5XUY6</accession>
<dbReference type="InterPro" id="IPR000847">
    <property type="entry name" value="LysR_HTH_N"/>
</dbReference>
<dbReference type="GO" id="GO:0003677">
    <property type="term" value="F:DNA binding"/>
    <property type="evidence" value="ECO:0007669"/>
    <property type="project" value="UniProtKB-KW"/>
</dbReference>
<dbReference type="InterPro" id="IPR036388">
    <property type="entry name" value="WH-like_DNA-bd_sf"/>
</dbReference>
<dbReference type="Pfam" id="PF00126">
    <property type="entry name" value="HTH_1"/>
    <property type="match status" value="2"/>
</dbReference>
<dbReference type="OrthoDB" id="7840053at2"/>
<dbReference type="AlphaFoldDB" id="A0A2N5XUY6"/>
<dbReference type="PRINTS" id="PR00039">
    <property type="entry name" value="HTHLYSR"/>
</dbReference>
<keyword evidence="2" id="KW-0805">Transcription regulation</keyword>
<dbReference type="EMBL" id="PKUQ01000009">
    <property type="protein sequence ID" value="PLW78255.1"/>
    <property type="molecule type" value="Genomic_DNA"/>
</dbReference>
<dbReference type="InterPro" id="IPR036390">
    <property type="entry name" value="WH_DNA-bd_sf"/>
</dbReference>
<evidence type="ECO:0000259" key="5">
    <source>
        <dbReference type="PROSITE" id="PS50931"/>
    </source>
</evidence>
<evidence type="ECO:0000256" key="1">
    <source>
        <dbReference type="ARBA" id="ARBA00009437"/>
    </source>
</evidence>